<dbReference type="EMBL" id="JABAGV010000046">
    <property type="protein sequence ID" value="MBC2476216.1"/>
    <property type="molecule type" value="Genomic_DNA"/>
</dbReference>
<evidence type="ECO:0000256" key="1">
    <source>
        <dbReference type="SAM" id="Phobius"/>
    </source>
</evidence>
<protein>
    <submittedName>
        <fullName evidence="2 3">ABC transporter permease</fullName>
    </submittedName>
</protein>
<dbReference type="PANTHER" id="PTHR37305:SF1">
    <property type="entry name" value="MEMBRANE PROTEIN"/>
    <property type="match status" value="1"/>
</dbReference>
<dbReference type="Proteomes" id="UP001194098">
    <property type="component" value="Unassembled WGS sequence"/>
</dbReference>
<dbReference type="PANTHER" id="PTHR37305">
    <property type="entry name" value="INTEGRAL MEMBRANE PROTEIN-RELATED"/>
    <property type="match status" value="1"/>
</dbReference>
<reference evidence="3" key="2">
    <citation type="submission" date="2020-11" db="EMBL/GenBank/DDBJ databases">
        <authorList>
            <person name="Thieme N."/>
            <person name="Liebl W."/>
            <person name="Zverlov V."/>
        </authorList>
    </citation>
    <scope>NUCLEOTIDE SEQUENCE</scope>
    <source>
        <strain evidence="3">NT08</strain>
    </source>
</reference>
<feature type="transmembrane region" description="Helical" evidence="1">
    <location>
        <begin position="229"/>
        <end position="248"/>
    </location>
</feature>
<evidence type="ECO:0000313" key="2">
    <source>
        <dbReference type="EMBL" id="MBC2476216.1"/>
    </source>
</evidence>
<evidence type="ECO:0000313" key="3">
    <source>
        <dbReference type="EMBL" id="MBF7809577.1"/>
    </source>
</evidence>
<feature type="transmembrane region" description="Helical" evidence="1">
    <location>
        <begin position="152"/>
        <end position="173"/>
    </location>
</feature>
<organism evidence="3 4">
    <name type="scientific">Clostridium beijerinckii</name>
    <name type="common">Clostridium MP</name>
    <dbReference type="NCBI Taxonomy" id="1520"/>
    <lineage>
        <taxon>Bacteria</taxon>
        <taxon>Bacillati</taxon>
        <taxon>Bacillota</taxon>
        <taxon>Clostridia</taxon>
        <taxon>Eubacteriales</taxon>
        <taxon>Clostridiaceae</taxon>
        <taxon>Clostridium</taxon>
    </lineage>
</organism>
<sequence length="254" mass="28850">MKITLLEELEEVNVINLFRTEVYKLFISKSFWLVFIMSTLFGITMTSDSHTFITGYENIGVSFYYACLLMVFPILLGAISFGNDFGDRTINNGVCAGHSRFQIFICKVSAYFIGVNLVILFSPIVNVILNIILHRYTTVYFMNEGNILAKTIITTSLLGMAMSSVSIFIAFMFRDIGKTVGISVGIYFINISLLNSTNDIRTTIFRYLPLAQARLILYRPLIPNQFKDAVLIGICIILFFLSISYFLFKKAELR</sequence>
<evidence type="ECO:0000313" key="4">
    <source>
        <dbReference type="Proteomes" id="UP000631418"/>
    </source>
</evidence>
<reference evidence="2" key="3">
    <citation type="journal article" date="2022" name="Nat. Biotechnol.">
        <title>Carbon-negative production of acetone and isopropanol by gas fermentation at industrial pilot scale.</title>
        <authorList>
            <person name="Liew F.E."/>
            <person name="Nogle R."/>
            <person name="Abdalla T."/>
            <person name="Rasor B.J."/>
            <person name="Canter C."/>
            <person name="Jensen R.O."/>
            <person name="Wang L."/>
            <person name="Strutz J."/>
            <person name="Chirania P."/>
            <person name="De Tissera S."/>
            <person name="Mueller A.P."/>
            <person name="Ruan Z."/>
            <person name="Gao A."/>
            <person name="Tran L."/>
            <person name="Engle N.L."/>
            <person name="Bromley J.C."/>
            <person name="Daniell J."/>
            <person name="Conrado R."/>
            <person name="Tschaplinski T.J."/>
            <person name="Giannone R.J."/>
            <person name="Hettich R.L."/>
            <person name="Karim A.S."/>
            <person name="Simpson S.D."/>
            <person name="Brown S.D."/>
            <person name="Leang C."/>
            <person name="Jewett M.C."/>
            <person name="Kopke M."/>
        </authorList>
    </citation>
    <scope>NUCLEOTIDE SEQUENCE</scope>
    <source>
        <strain evidence="2">DJ015</strain>
    </source>
</reference>
<name>A0AAE2V1J2_CLOBE</name>
<keyword evidence="1" id="KW-0812">Transmembrane</keyword>
<dbReference type="EMBL" id="JADOEF010000001">
    <property type="protein sequence ID" value="MBF7809577.1"/>
    <property type="molecule type" value="Genomic_DNA"/>
</dbReference>
<feature type="transmembrane region" description="Helical" evidence="1">
    <location>
        <begin position="63"/>
        <end position="82"/>
    </location>
</feature>
<feature type="transmembrane region" description="Helical" evidence="1">
    <location>
        <begin position="25"/>
        <end position="43"/>
    </location>
</feature>
<keyword evidence="1" id="KW-0472">Membrane</keyword>
<proteinExistence type="predicted"/>
<accession>A0AAE2V1J2</accession>
<gene>
    <name evidence="2" type="ORF">HGI39_16200</name>
    <name evidence="3" type="ORF">IS491_13025</name>
</gene>
<reference evidence="2" key="1">
    <citation type="submission" date="2020-04" db="EMBL/GenBank/DDBJ databases">
        <authorList>
            <person name="Brown S."/>
        </authorList>
    </citation>
    <scope>NUCLEOTIDE SEQUENCE</scope>
    <source>
        <strain evidence="2">DJ015</strain>
    </source>
</reference>
<comment type="caution">
    <text evidence="3">The sequence shown here is derived from an EMBL/GenBank/DDBJ whole genome shotgun (WGS) entry which is preliminary data.</text>
</comment>
<keyword evidence="1" id="KW-1133">Transmembrane helix</keyword>
<feature type="transmembrane region" description="Helical" evidence="1">
    <location>
        <begin position="108"/>
        <end position="132"/>
    </location>
</feature>
<dbReference type="AlphaFoldDB" id="A0AAE2V1J2"/>
<dbReference type="Proteomes" id="UP000631418">
    <property type="component" value="Unassembled WGS sequence"/>
</dbReference>
<feature type="transmembrane region" description="Helical" evidence="1">
    <location>
        <begin position="180"/>
        <end position="197"/>
    </location>
</feature>